<dbReference type="GO" id="GO:0009341">
    <property type="term" value="C:beta-galactosidase complex"/>
    <property type="evidence" value="ECO:0007669"/>
    <property type="project" value="InterPro"/>
</dbReference>
<dbReference type="Pfam" id="PF02837">
    <property type="entry name" value="Glyco_hydro_2_N"/>
    <property type="match status" value="1"/>
</dbReference>
<evidence type="ECO:0000256" key="4">
    <source>
        <dbReference type="ARBA" id="ARBA00022801"/>
    </source>
</evidence>
<dbReference type="SUPFAM" id="SSF51445">
    <property type="entry name" value="(Trans)glycosidases"/>
    <property type="match status" value="1"/>
</dbReference>
<dbReference type="Pfam" id="PF00703">
    <property type="entry name" value="Glyco_hydro_2"/>
    <property type="match status" value="1"/>
</dbReference>
<dbReference type="InterPro" id="IPR011013">
    <property type="entry name" value="Gal_mutarotase_sf_dom"/>
</dbReference>
<dbReference type="Pfam" id="PF02929">
    <property type="entry name" value="Bgal_small_N"/>
    <property type="match status" value="1"/>
</dbReference>
<evidence type="ECO:0000259" key="7">
    <source>
        <dbReference type="SMART" id="SM01038"/>
    </source>
</evidence>
<evidence type="ECO:0000256" key="5">
    <source>
        <dbReference type="ARBA" id="ARBA00023295"/>
    </source>
</evidence>
<dbReference type="EC" id="3.2.1.23" evidence="3"/>
<dbReference type="InterPro" id="IPR014718">
    <property type="entry name" value="GH-type_carb-bd"/>
</dbReference>
<dbReference type="PANTHER" id="PTHR46323:SF2">
    <property type="entry name" value="BETA-GALACTOSIDASE"/>
    <property type="match status" value="1"/>
</dbReference>
<dbReference type="Gene3D" id="3.20.20.80">
    <property type="entry name" value="Glycosidases"/>
    <property type="match status" value="1"/>
</dbReference>
<dbReference type="Proteomes" id="UP000727857">
    <property type="component" value="Unassembled WGS sequence"/>
</dbReference>
<dbReference type="InterPro" id="IPR006102">
    <property type="entry name" value="Ig-like_GH2"/>
</dbReference>
<accession>A0A940ID12</accession>
<comment type="catalytic activity">
    <reaction evidence="1">
        <text>Hydrolysis of terminal non-reducing beta-D-galactose residues in beta-D-galactosides.</text>
        <dbReference type="EC" id="3.2.1.23"/>
    </reaction>
</comment>
<dbReference type="SUPFAM" id="SSF74650">
    <property type="entry name" value="Galactose mutarotase-like"/>
    <property type="match status" value="1"/>
</dbReference>
<evidence type="ECO:0000256" key="6">
    <source>
        <dbReference type="ARBA" id="ARBA00032230"/>
    </source>
</evidence>
<comment type="similarity">
    <text evidence="2">Belongs to the glycosyl hydrolase 2 family.</text>
</comment>
<dbReference type="GO" id="GO:0030246">
    <property type="term" value="F:carbohydrate binding"/>
    <property type="evidence" value="ECO:0007669"/>
    <property type="project" value="InterPro"/>
</dbReference>
<feature type="non-terminal residue" evidence="8">
    <location>
        <position position="1"/>
    </location>
</feature>
<dbReference type="SMART" id="SM01038">
    <property type="entry name" value="Bgal_small_N"/>
    <property type="match status" value="1"/>
</dbReference>
<evidence type="ECO:0000256" key="3">
    <source>
        <dbReference type="ARBA" id="ARBA00012756"/>
    </source>
</evidence>
<dbReference type="SUPFAM" id="SSF49303">
    <property type="entry name" value="beta-Galactosidase/glucuronidase domain"/>
    <property type="match status" value="2"/>
</dbReference>
<dbReference type="InterPro" id="IPR013783">
    <property type="entry name" value="Ig-like_fold"/>
</dbReference>
<dbReference type="Gene3D" id="2.70.98.10">
    <property type="match status" value="1"/>
</dbReference>
<dbReference type="EMBL" id="JADINF010000086">
    <property type="protein sequence ID" value="MBO8424076.1"/>
    <property type="molecule type" value="Genomic_DNA"/>
</dbReference>
<organism evidence="8 9">
    <name type="scientific">Candidatus Stercoripulliclostridium pullicola</name>
    <dbReference type="NCBI Taxonomy" id="2840953"/>
    <lineage>
        <taxon>Bacteria</taxon>
        <taxon>Bacillati</taxon>
        <taxon>Bacillota</taxon>
        <taxon>Clostridia</taxon>
        <taxon>Eubacteriales</taxon>
        <taxon>Candidatus Stercoripulliclostridium</taxon>
    </lineage>
</organism>
<dbReference type="Gene3D" id="2.60.40.10">
    <property type="entry name" value="Immunoglobulins"/>
    <property type="match status" value="1"/>
</dbReference>
<dbReference type="SUPFAM" id="SSF49785">
    <property type="entry name" value="Galactose-binding domain-like"/>
    <property type="match status" value="1"/>
</dbReference>
<gene>
    <name evidence="8" type="ORF">IAB16_03580</name>
</gene>
<dbReference type="InterPro" id="IPR050347">
    <property type="entry name" value="Bact_Beta-galactosidase"/>
</dbReference>
<reference evidence="8" key="1">
    <citation type="submission" date="2020-10" db="EMBL/GenBank/DDBJ databases">
        <authorList>
            <person name="Gilroy R."/>
        </authorList>
    </citation>
    <scope>NUCLEOTIDE SEQUENCE</scope>
    <source>
        <strain evidence="8">517</strain>
    </source>
</reference>
<keyword evidence="5" id="KW-0326">Glycosidase</keyword>
<dbReference type="Pfam" id="PF02836">
    <property type="entry name" value="Glyco_hydro_2_C"/>
    <property type="match status" value="1"/>
</dbReference>
<keyword evidence="4" id="KW-0378">Hydrolase</keyword>
<protein>
    <recommendedName>
        <fullName evidence="3">beta-galactosidase</fullName>
        <ecNumber evidence="3">3.2.1.23</ecNumber>
    </recommendedName>
    <alternativeName>
        <fullName evidence="6">Lactase</fullName>
    </alternativeName>
</protein>
<evidence type="ECO:0000256" key="2">
    <source>
        <dbReference type="ARBA" id="ARBA00007401"/>
    </source>
</evidence>
<dbReference type="PRINTS" id="PR00132">
    <property type="entry name" value="GLHYDRLASE2"/>
</dbReference>
<reference evidence="8" key="2">
    <citation type="journal article" date="2021" name="PeerJ">
        <title>Extensive microbial diversity within the chicken gut microbiome revealed by metagenomics and culture.</title>
        <authorList>
            <person name="Gilroy R."/>
            <person name="Ravi A."/>
            <person name="Getino M."/>
            <person name="Pursley I."/>
            <person name="Horton D.L."/>
            <person name="Alikhan N.F."/>
            <person name="Baker D."/>
            <person name="Gharbi K."/>
            <person name="Hall N."/>
            <person name="Watson M."/>
            <person name="Adriaenssens E.M."/>
            <person name="Foster-Nyarko E."/>
            <person name="Jarju S."/>
            <person name="Secka A."/>
            <person name="Antonio M."/>
            <person name="Oren A."/>
            <person name="Chaudhuri R.R."/>
            <person name="La Ragione R."/>
            <person name="Hildebrand F."/>
            <person name="Pallen M.J."/>
        </authorList>
    </citation>
    <scope>NUCLEOTIDE SEQUENCE</scope>
    <source>
        <strain evidence="8">517</strain>
    </source>
</reference>
<evidence type="ECO:0000313" key="9">
    <source>
        <dbReference type="Proteomes" id="UP000727857"/>
    </source>
</evidence>
<name>A0A940ID12_9FIRM</name>
<dbReference type="InterPro" id="IPR036156">
    <property type="entry name" value="Beta-gal/glucu_dom_sf"/>
</dbReference>
<evidence type="ECO:0000256" key="1">
    <source>
        <dbReference type="ARBA" id="ARBA00001412"/>
    </source>
</evidence>
<dbReference type="PANTHER" id="PTHR46323">
    <property type="entry name" value="BETA-GALACTOSIDASE"/>
    <property type="match status" value="1"/>
</dbReference>
<dbReference type="InterPro" id="IPR008979">
    <property type="entry name" value="Galactose-bd-like_sf"/>
</dbReference>
<dbReference type="AlphaFoldDB" id="A0A940ID12"/>
<dbReference type="InterPro" id="IPR004199">
    <property type="entry name" value="B-gal_small/dom_5"/>
</dbReference>
<dbReference type="GO" id="GO:0004565">
    <property type="term" value="F:beta-galactosidase activity"/>
    <property type="evidence" value="ECO:0007669"/>
    <property type="project" value="UniProtKB-EC"/>
</dbReference>
<proteinExistence type="inferred from homology"/>
<dbReference type="InterPro" id="IPR006101">
    <property type="entry name" value="Glyco_hydro_2"/>
</dbReference>
<sequence length="920" mass="104834">GIYKGAIDGETYKVGDKQYNSVGVYRRFFTIKDLGKRYILSFLGVASNAEIYVNGNYVGYSECSHNTAEFYLDEHLRLGENELVVVVHKWCNGSYLEDQDMFRNNGIFRDVLLFVNEKTFIYDFEFFTTKRNDMYDAIINVNVVDFDGASVTVTLTDKGKLMAIRSVEAASCAKIMLNSLKVEEWSAEVPRLYDLTITLSVHGTVIECIRKKVGFKTITIEGRVYKLNGKKIKVLGVNHHDTNPRTGYYLTPAEIERDVLLCKEYNINTVRTSHYPPDPLFPELADYYGLYLIDEADIETHGTRTPGQISNRLKWKDHYWDRVKGMYMRDRNSPSVILWSLGNESGGVRCQDYCYKMLKPLTLIPVHYEGAIRTRRGGYDVVSAMYTDVRAVAKAAEVHPSRKDLYAIGPSKAIKAKPFILCEYAHAMGLGPGNLEEYVETFFKYDELMGGCIWEMVDHAILHGCDKPYKYTYGGDHGEYTHDGNFCVDGLFYPDRTPSTGAYNVKNCYRPVKARLVDAGIIELTNRNYFRNSSYITVKGTVMFEGKAVFRFEFPCDIEPRSKHIYNLNFDVRGGDTMINLDYYDGARLVAFEQLEVHRALTEVRPIRGKKVSAEPYGDILEVTFDSGTVRFDRTTGAIASYVYNGISYFADKPAKSGRGRFYTNIFRAPSDNDMCFYRKWKEYGYNALISRNDTFNYQVYADRVEINAVNGMYASGGRKVLTVKDVYTVFASGIIRAESSVTPFIKFGPILPRVGKTVELKKEFRDIVYYGRGDKECYPDFKAHARIGVYRSDIGDFVEPYIRPQESGNRTEVRYAAVRNSAGEGLMFLADFAPFNFGAKEYSDQALAEFRHREDIVKDPEVNYYSVDGFMGGVGSASCGPMTLPAYRLKCNRSYTYSFKMIPFTSLEEDVLKPNNLTE</sequence>
<dbReference type="InterPro" id="IPR006103">
    <property type="entry name" value="Glyco_hydro_2_cat"/>
</dbReference>
<comment type="caution">
    <text evidence="8">The sequence shown here is derived from an EMBL/GenBank/DDBJ whole genome shotgun (WGS) entry which is preliminary data.</text>
</comment>
<evidence type="ECO:0000313" key="8">
    <source>
        <dbReference type="EMBL" id="MBO8424076.1"/>
    </source>
</evidence>
<dbReference type="GO" id="GO:0005990">
    <property type="term" value="P:lactose catabolic process"/>
    <property type="evidence" value="ECO:0007669"/>
    <property type="project" value="TreeGrafter"/>
</dbReference>
<dbReference type="InterPro" id="IPR006104">
    <property type="entry name" value="Glyco_hydro_2_N"/>
</dbReference>
<dbReference type="InterPro" id="IPR017853">
    <property type="entry name" value="GH"/>
</dbReference>
<dbReference type="Gene3D" id="2.60.120.260">
    <property type="entry name" value="Galactose-binding domain-like"/>
    <property type="match status" value="1"/>
</dbReference>
<feature type="domain" description="Beta galactosidase small chain/" evidence="7">
    <location>
        <begin position="622"/>
        <end position="903"/>
    </location>
</feature>